<dbReference type="NCBIfam" id="NF008956">
    <property type="entry name" value="PRK12299.1"/>
    <property type="match status" value="1"/>
</dbReference>
<keyword evidence="5" id="KW-0378">Hydrolase</keyword>
<dbReference type="NCBIfam" id="TIGR02729">
    <property type="entry name" value="Obg_CgtA"/>
    <property type="match status" value="1"/>
</dbReference>
<reference evidence="9 10" key="1">
    <citation type="submission" date="2022-11" db="EMBL/GenBank/DDBJ databases">
        <title>Spartinivicinus poritis sp. nov., isolated from scleractinian coral Porites lutea.</title>
        <authorList>
            <person name="Zhang G."/>
            <person name="Cai L."/>
            <person name="Wei Q."/>
        </authorList>
    </citation>
    <scope>NUCLEOTIDE SEQUENCE [LARGE SCALE GENOMIC DNA]</scope>
    <source>
        <strain evidence="9 10">A2-2</strain>
    </source>
</reference>
<feature type="compositionally biased region" description="Acidic residues" evidence="6">
    <location>
        <begin position="382"/>
        <end position="395"/>
    </location>
</feature>
<dbReference type="PROSITE" id="PS00905">
    <property type="entry name" value="GTP1_OBG"/>
    <property type="match status" value="1"/>
</dbReference>
<keyword evidence="4 5" id="KW-0342">GTP-binding</keyword>
<keyword evidence="3 5" id="KW-0460">Magnesium</keyword>
<comment type="caution">
    <text evidence="9">The sequence shown here is derived from an EMBL/GenBank/DDBJ whole genome shotgun (WGS) entry which is preliminary data.</text>
</comment>
<dbReference type="PANTHER" id="PTHR11702:SF31">
    <property type="entry name" value="MITOCHONDRIAL RIBOSOME-ASSOCIATED GTPASE 2"/>
    <property type="match status" value="1"/>
</dbReference>
<gene>
    <name evidence="9" type="primary">cgtA</name>
    <name evidence="5" type="synonym">obg</name>
    <name evidence="9" type="ORF">ORQ98_01070</name>
</gene>
<sequence>MKFVDEALISVEAGNGGHGCLSFRREKFVAKGGPDGGDGGDGGSVYLEADNDLNTLVDFRYQPKYRAQRGENGQGSNCTGKSGEDLILKVPVGTTVIDDETLEVIGDMTQVGQRLLVAKGGFHGLGNTRFKSSTNRAPRKTTNGKEGEKRSLRLELKVIADVGLLGLPNAGKSTFIRAVSAAKPKVADYPFTTLVPNLGVVKVQNHRSFVVADIPGLIEGAAEGAGLGIRFLKHLARCRILLHLVDIAPLDESDPVEAAKAIVNELAQFSPALANRDRWLVFNKTDLLPADEADKRCQQVVDALQWQGPIYRIAAIAKQGTELLCQDIMRFIESRAEQEAENTELAEQEVEFRSRMETEARERMQELREARQAARNAAKNQDDDDDDFDADDSDTEVFYVQ</sequence>
<feature type="binding site" evidence="5">
    <location>
        <begin position="314"/>
        <end position="316"/>
    </location>
    <ligand>
        <name>GTP</name>
        <dbReference type="ChEBI" id="CHEBI:37565"/>
    </ligand>
</feature>
<feature type="domain" description="OBG-type G" evidence="7">
    <location>
        <begin position="160"/>
        <end position="333"/>
    </location>
</feature>
<evidence type="ECO:0000256" key="5">
    <source>
        <dbReference type="HAMAP-Rule" id="MF_01454"/>
    </source>
</evidence>
<feature type="compositionally biased region" description="Basic and acidic residues" evidence="6">
    <location>
        <begin position="350"/>
        <end position="372"/>
    </location>
</feature>
<dbReference type="InterPro" id="IPR014100">
    <property type="entry name" value="GTP-bd_Obg/CgtA"/>
</dbReference>
<dbReference type="HAMAP" id="MF_01454">
    <property type="entry name" value="GTPase_Obg"/>
    <property type="match status" value="1"/>
</dbReference>
<dbReference type="InterPro" id="IPR006074">
    <property type="entry name" value="GTP1-OBG_CS"/>
</dbReference>
<dbReference type="Pfam" id="PF01926">
    <property type="entry name" value="MMR_HSR1"/>
    <property type="match status" value="1"/>
</dbReference>
<dbReference type="InterPro" id="IPR036726">
    <property type="entry name" value="GTP1_OBG_dom_sf"/>
</dbReference>
<accession>A0ABT5U3K0</accession>
<feature type="binding site" evidence="5">
    <location>
        <position position="193"/>
    </location>
    <ligand>
        <name>Mg(2+)</name>
        <dbReference type="ChEBI" id="CHEBI:18420"/>
    </ligand>
</feature>
<dbReference type="InterPro" id="IPR031167">
    <property type="entry name" value="G_OBG"/>
</dbReference>
<dbReference type="PANTHER" id="PTHR11702">
    <property type="entry name" value="DEVELOPMENTALLY REGULATED GTP-BINDING PROTEIN-RELATED"/>
    <property type="match status" value="1"/>
</dbReference>
<dbReference type="NCBIfam" id="NF008955">
    <property type="entry name" value="PRK12297.1"/>
    <property type="match status" value="1"/>
</dbReference>
<comment type="cofactor">
    <cofactor evidence="5">
        <name>Mg(2+)</name>
        <dbReference type="ChEBI" id="CHEBI:18420"/>
    </cofactor>
</comment>
<keyword evidence="2 5" id="KW-0547">Nucleotide-binding</keyword>
<dbReference type="CDD" id="cd01898">
    <property type="entry name" value="Obg"/>
    <property type="match status" value="1"/>
</dbReference>
<dbReference type="SUPFAM" id="SSF52540">
    <property type="entry name" value="P-loop containing nucleoside triphosphate hydrolases"/>
    <property type="match status" value="1"/>
</dbReference>
<evidence type="ECO:0000256" key="3">
    <source>
        <dbReference type="ARBA" id="ARBA00022842"/>
    </source>
</evidence>
<evidence type="ECO:0000256" key="6">
    <source>
        <dbReference type="SAM" id="MobiDB-lite"/>
    </source>
</evidence>
<evidence type="ECO:0000256" key="4">
    <source>
        <dbReference type="ARBA" id="ARBA00023134"/>
    </source>
</evidence>
<keyword evidence="5" id="KW-0963">Cytoplasm</keyword>
<proteinExistence type="inferred from homology"/>
<dbReference type="PRINTS" id="PR00326">
    <property type="entry name" value="GTP1OBG"/>
</dbReference>
<feature type="binding site" evidence="5">
    <location>
        <begin position="166"/>
        <end position="173"/>
    </location>
    <ligand>
        <name>GTP</name>
        <dbReference type="ChEBI" id="CHEBI:37565"/>
    </ligand>
</feature>
<keyword evidence="5" id="KW-0479">Metal-binding</keyword>
<feature type="domain" description="Obg" evidence="8">
    <location>
        <begin position="1"/>
        <end position="159"/>
    </location>
</feature>
<keyword evidence="10" id="KW-1185">Reference proteome</keyword>
<name>A0ABT5U3K0_9GAMM</name>
<dbReference type="RefSeq" id="WP_274686918.1">
    <property type="nucleotide sequence ID" value="NZ_JAPMOU010000001.1"/>
</dbReference>
<evidence type="ECO:0000259" key="7">
    <source>
        <dbReference type="PROSITE" id="PS51710"/>
    </source>
</evidence>
<feature type="region of interest" description="Disordered" evidence="6">
    <location>
        <begin position="127"/>
        <end position="148"/>
    </location>
</feature>
<dbReference type="InterPro" id="IPR027417">
    <property type="entry name" value="P-loop_NTPase"/>
</dbReference>
<comment type="subcellular location">
    <subcellularLocation>
        <location evidence="5">Cytoplasm</location>
    </subcellularLocation>
</comment>
<dbReference type="Pfam" id="PF01018">
    <property type="entry name" value="GTP1_OBG"/>
    <property type="match status" value="1"/>
</dbReference>
<feature type="binding site" evidence="5">
    <location>
        <begin position="213"/>
        <end position="216"/>
    </location>
    <ligand>
        <name>GTP</name>
        <dbReference type="ChEBI" id="CHEBI:37565"/>
    </ligand>
</feature>
<evidence type="ECO:0000256" key="2">
    <source>
        <dbReference type="ARBA" id="ARBA00022741"/>
    </source>
</evidence>
<dbReference type="InterPro" id="IPR045086">
    <property type="entry name" value="OBG_GTPase"/>
</dbReference>
<feature type="binding site" evidence="5">
    <location>
        <begin position="283"/>
        <end position="286"/>
    </location>
    <ligand>
        <name>GTP</name>
        <dbReference type="ChEBI" id="CHEBI:37565"/>
    </ligand>
</feature>
<evidence type="ECO:0000256" key="1">
    <source>
        <dbReference type="ARBA" id="ARBA00007699"/>
    </source>
</evidence>
<feature type="region of interest" description="Disordered" evidence="6">
    <location>
        <begin position="342"/>
        <end position="401"/>
    </location>
</feature>
<dbReference type="InterPro" id="IPR006073">
    <property type="entry name" value="GTP-bd"/>
</dbReference>
<dbReference type="InterPro" id="IPR006169">
    <property type="entry name" value="GTP1_OBG_dom"/>
</dbReference>
<comment type="subunit">
    <text evidence="5">Monomer.</text>
</comment>
<comment type="function">
    <text evidence="5">An essential GTPase which binds GTP, GDP and possibly (p)ppGpp with moderate affinity, with high nucleotide exchange rates and a fairly low GTP hydrolysis rate. Plays a role in control of the cell cycle, stress response, ribosome biogenesis and in those bacteria that undergo differentiation, in morphogenesis control.</text>
</comment>
<dbReference type="PIRSF" id="PIRSF002401">
    <property type="entry name" value="GTP_bd_Obg/CgtA"/>
    <property type="match status" value="1"/>
</dbReference>
<dbReference type="EC" id="3.6.5.-" evidence="5"/>
<organism evidence="9 10">
    <name type="scientific">Spartinivicinus poritis</name>
    <dbReference type="NCBI Taxonomy" id="2994640"/>
    <lineage>
        <taxon>Bacteria</taxon>
        <taxon>Pseudomonadati</taxon>
        <taxon>Pseudomonadota</taxon>
        <taxon>Gammaproteobacteria</taxon>
        <taxon>Oceanospirillales</taxon>
        <taxon>Zooshikellaceae</taxon>
        <taxon>Spartinivicinus</taxon>
    </lineage>
</organism>
<dbReference type="Gene3D" id="2.70.210.12">
    <property type="entry name" value="GTP1/OBG domain"/>
    <property type="match status" value="1"/>
</dbReference>
<dbReference type="EMBL" id="JAPMOU010000001">
    <property type="protein sequence ID" value="MDE1460546.1"/>
    <property type="molecule type" value="Genomic_DNA"/>
</dbReference>
<evidence type="ECO:0000259" key="8">
    <source>
        <dbReference type="PROSITE" id="PS51883"/>
    </source>
</evidence>
<protein>
    <recommendedName>
        <fullName evidence="5">GTPase Obg</fullName>
        <ecNumber evidence="5">3.6.5.-</ecNumber>
    </recommendedName>
    <alternativeName>
        <fullName evidence="5">GTP-binding protein Obg</fullName>
    </alternativeName>
</protein>
<dbReference type="Gene3D" id="3.40.50.300">
    <property type="entry name" value="P-loop containing nucleotide triphosphate hydrolases"/>
    <property type="match status" value="1"/>
</dbReference>
<evidence type="ECO:0000313" key="10">
    <source>
        <dbReference type="Proteomes" id="UP001528823"/>
    </source>
</evidence>
<evidence type="ECO:0000313" key="9">
    <source>
        <dbReference type="EMBL" id="MDE1460546.1"/>
    </source>
</evidence>
<feature type="binding site" evidence="5">
    <location>
        <begin position="191"/>
        <end position="195"/>
    </location>
    <ligand>
        <name>GTP</name>
        <dbReference type="ChEBI" id="CHEBI:37565"/>
    </ligand>
</feature>
<dbReference type="SUPFAM" id="SSF82051">
    <property type="entry name" value="Obg GTP-binding protein N-terminal domain"/>
    <property type="match status" value="1"/>
</dbReference>
<feature type="binding site" evidence="5">
    <location>
        <position position="173"/>
    </location>
    <ligand>
        <name>Mg(2+)</name>
        <dbReference type="ChEBI" id="CHEBI:18420"/>
    </ligand>
</feature>
<dbReference type="PROSITE" id="PS51883">
    <property type="entry name" value="OBG"/>
    <property type="match status" value="1"/>
</dbReference>
<dbReference type="PROSITE" id="PS51710">
    <property type="entry name" value="G_OBG"/>
    <property type="match status" value="1"/>
</dbReference>
<dbReference type="Proteomes" id="UP001528823">
    <property type="component" value="Unassembled WGS sequence"/>
</dbReference>
<comment type="similarity">
    <text evidence="1 5">Belongs to the TRAFAC class OBG-HflX-like GTPase superfamily. OBG GTPase family.</text>
</comment>